<name>A0A2A2J2I1_9BILA</name>
<accession>A0A2A2J2I1</accession>
<dbReference type="AlphaFoldDB" id="A0A2A2J2I1"/>
<gene>
    <name evidence="1" type="ORF">WR25_17585</name>
</gene>
<keyword evidence="2" id="KW-1185">Reference proteome</keyword>
<reference evidence="1 2" key="1">
    <citation type="journal article" date="2017" name="Curr. Biol.">
        <title>Genome architecture and evolution of a unichromosomal asexual nematode.</title>
        <authorList>
            <person name="Fradin H."/>
            <person name="Zegar C."/>
            <person name="Gutwein M."/>
            <person name="Lucas J."/>
            <person name="Kovtun M."/>
            <person name="Corcoran D."/>
            <person name="Baugh L.R."/>
            <person name="Kiontke K."/>
            <person name="Gunsalus K."/>
            <person name="Fitch D.H."/>
            <person name="Piano F."/>
        </authorList>
    </citation>
    <scope>NUCLEOTIDE SEQUENCE [LARGE SCALE GENOMIC DNA]</scope>
    <source>
        <strain evidence="1">PF1309</strain>
    </source>
</reference>
<protein>
    <submittedName>
        <fullName evidence="1">Uncharacterized protein</fullName>
    </submittedName>
</protein>
<dbReference type="Proteomes" id="UP000218231">
    <property type="component" value="Unassembled WGS sequence"/>
</dbReference>
<evidence type="ECO:0000313" key="2">
    <source>
        <dbReference type="Proteomes" id="UP000218231"/>
    </source>
</evidence>
<dbReference type="EMBL" id="LIAE01010721">
    <property type="protein sequence ID" value="PAV56090.1"/>
    <property type="molecule type" value="Genomic_DNA"/>
</dbReference>
<evidence type="ECO:0000313" key="1">
    <source>
        <dbReference type="EMBL" id="PAV56090.1"/>
    </source>
</evidence>
<comment type="caution">
    <text evidence="1">The sequence shown here is derived from an EMBL/GenBank/DDBJ whole genome shotgun (WGS) entry which is preliminary data.</text>
</comment>
<sequence length="139" mass="15223">MYYLFPFNLESNDTKHDIDLHEAVVVVVLVDVDVDVLVDVDVDVLVDVDVDVLVDVDVDVLVDVDVDVLVDVDVGVLVDVDVDVLVDVDVGVLVDEDNVEVRVLKSMADVVSVVSITWCCSKARINNGEQNVEQKEADS</sequence>
<proteinExistence type="predicted"/>
<organism evidence="1 2">
    <name type="scientific">Diploscapter pachys</name>
    <dbReference type="NCBI Taxonomy" id="2018661"/>
    <lineage>
        <taxon>Eukaryota</taxon>
        <taxon>Metazoa</taxon>
        <taxon>Ecdysozoa</taxon>
        <taxon>Nematoda</taxon>
        <taxon>Chromadorea</taxon>
        <taxon>Rhabditida</taxon>
        <taxon>Rhabditina</taxon>
        <taxon>Rhabditomorpha</taxon>
        <taxon>Rhabditoidea</taxon>
        <taxon>Rhabditidae</taxon>
        <taxon>Diploscapter</taxon>
    </lineage>
</organism>